<accession>A0ABN2GA69</accession>
<name>A0ABN2GA69_9ACTN</name>
<evidence type="ECO:0000259" key="3">
    <source>
        <dbReference type="SMART" id="SM00862"/>
    </source>
</evidence>
<gene>
    <name evidence="4" type="ORF">GCM10009765_16480</name>
</gene>
<evidence type="ECO:0000256" key="1">
    <source>
        <dbReference type="ARBA" id="ARBA00023125"/>
    </source>
</evidence>
<organism evidence="4 5">
    <name type="scientific">Fodinicola feengrottensis</name>
    <dbReference type="NCBI Taxonomy" id="435914"/>
    <lineage>
        <taxon>Bacteria</taxon>
        <taxon>Bacillati</taxon>
        <taxon>Actinomycetota</taxon>
        <taxon>Actinomycetes</taxon>
        <taxon>Mycobacteriales</taxon>
        <taxon>Fodinicola</taxon>
    </lineage>
</organism>
<dbReference type="SMART" id="SM00862">
    <property type="entry name" value="Trans_reg_C"/>
    <property type="match status" value="1"/>
</dbReference>
<dbReference type="RefSeq" id="WP_344308610.1">
    <property type="nucleotide sequence ID" value="NZ_BAAANY010000006.1"/>
</dbReference>
<reference evidence="4 5" key="1">
    <citation type="journal article" date="2019" name="Int. J. Syst. Evol. Microbiol.">
        <title>The Global Catalogue of Microorganisms (GCM) 10K type strain sequencing project: providing services to taxonomists for standard genome sequencing and annotation.</title>
        <authorList>
            <consortium name="The Broad Institute Genomics Platform"/>
            <consortium name="The Broad Institute Genome Sequencing Center for Infectious Disease"/>
            <person name="Wu L."/>
            <person name="Ma J."/>
        </authorList>
    </citation>
    <scope>NUCLEOTIDE SEQUENCE [LARGE SCALE GENOMIC DNA]</scope>
    <source>
        <strain evidence="4 5">JCM 14718</strain>
    </source>
</reference>
<proteinExistence type="predicted"/>
<comment type="caution">
    <text evidence="4">The sequence shown here is derived from an EMBL/GenBank/DDBJ whole genome shotgun (WGS) entry which is preliminary data.</text>
</comment>
<feature type="domain" description="OmpR/PhoB-type" evidence="3">
    <location>
        <begin position="274"/>
        <end position="339"/>
    </location>
</feature>
<dbReference type="EMBL" id="BAAANY010000006">
    <property type="protein sequence ID" value="GAA1667806.1"/>
    <property type="molecule type" value="Genomic_DNA"/>
</dbReference>
<evidence type="ECO:0000313" key="4">
    <source>
        <dbReference type="EMBL" id="GAA1667806.1"/>
    </source>
</evidence>
<feature type="region of interest" description="Disordered" evidence="2">
    <location>
        <begin position="226"/>
        <end position="256"/>
    </location>
</feature>
<dbReference type="InterPro" id="IPR003018">
    <property type="entry name" value="GAF"/>
</dbReference>
<protein>
    <submittedName>
        <fullName evidence="4">GAF domain-containing protein</fullName>
    </submittedName>
</protein>
<sequence length="448" mass="48617">MSASPWAAWPAGTDPRELSRSLYVAHETFLETGNPAGPVRTIVLESWRRSMSSGVNPDVSEPPVDLLDDELASYREAHPLAPIMPVVRRLLVADAVDNDLLVAVTDASGRLLWVDGSSRQRTRAETVHFVEGASWSESDAGTNAPAIALTADRSVQIFASEHFSRPVHMWSCSAAPVHDPVTGEVLGAIDITGGDEVAAPHMLTLVRATAAAAEAELALRHLQGGRQLPASRQFSRPPAPRRGPLSVPRGTPPGRPVARLDVLGRTHGVLRRAGQSLSLSGRHSELLLLLASHPDGRSAEQLAVELHERESALVTIRAEMSRLRRLLGDDLLTSRPYRLTVPVDTDVAEVRRQLDRGAHRLALDLYQGVVLPHSQAPGVVAIRAETRQRLRTALLRHATGDVLLRYAELPDAETDVEIWRACLAALPAGSPRRTRVAAHLRRLDADLA</sequence>
<dbReference type="Proteomes" id="UP001500618">
    <property type="component" value="Unassembled WGS sequence"/>
</dbReference>
<dbReference type="InterPro" id="IPR001867">
    <property type="entry name" value="OmpR/PhoB-type_DNA-bd"/>
</dbReference>
<keyword evidence="1" id="KW-0238">DNA-binding</keyword>
<evidence type="ECO:0000313" key="5">
    <source>
        <dbReference type="Proteomes" id="UP001500618"/>
    </source>
</evidence>
<evidence type="ECO:0000256" key="2">
    <source>
        <dbReference type="SAM" id="MobiDB-lite"/>
    </source>
</evidence>
<dbReference type="Pfam" id="PF01590">
    <property type="entry name" value="GAF"/>
    <property type="match status" value="1"/>
</dbReference>
<keyword evidence="5" id="KW-1185">Reference proteome</keyword>
<dbReference type="InterPro" id="IPR029016">
    <property type="entry name" value="GAF-like_dom_sf"/>
</dbReference>
<dbReference type="Gene3D" id="3.30.450.40">
    <property type="match status" value="1"/>
</dbReference>